<keyword evidence="1" id="KW-0732">Signal</keyword>
<accession>A0A928VM26</accession>
<evidence type="ECO:0000313" key="2">
    <source>
        <dbReference type="EMBL" id="MBE9030132.1"/>
    </source>
</evidence>
<dbReference type="EMBL" id="JADEXQ010000029">
    <property type="protein sequence ID" value="MBE9030132.1"/>
    <property type="molecule type" value="Genomic_DNA"/>
</dbReference>
<evidence type="ECO:0000256" key="1">
    <source>
        <dbReference type="SAM" id="SignalP"/>
    </source>
</evidence>
<protein>
    <submittedName>
        <fullName evidence="2">Uncharacterized protein</fullName>
    </submittedName>
</protein>
<feature type="signal peptide" evidence="1">
    <location>
        <begin position="1"/>
        <end position="26"/>
    </location>
</feature>
<sequence length="117" mass="12965">MRFLLAIFLGLSLLLGNCITAAPATAAVQHCRIVKGKRVCIDRIKRSAKQYWVYKATLTVNGVKQAPAVYDCVSRVIVEPDDTIIHFGKNDPSAVVCDLFRERSKSMRLSDLSAPRS</sequence>
<gene>
    <name evidence="2" type="ORF">IQ266_10365</name>
</gene>
<keyword evidence="3" id="KW-1185">Reference proteome</keyword>
<name>A0A928VM26_9CYAN</name>
<dbReference type="AlphaFoldDB" id="A0A928VM26"/>
<evidence type="ECO:0000313" key="3">
    <source>
        <dbReference type="Proteomes" id="UP000625316"/>
    </source>
</evidence>
<proteinExistence type="predicted"/>
<organism evidence="2 3">
    <name type="scientific">Romeriopsis navalis LEGE 11480</name>
    <dbReference type="NCBI Taxonomy" id="2777977"/>
    <lineage>
        <taxon>Bacteria</taxon>
        <taxon>Bacillati</taxon>
        <taxon>Cyanobacteriota</taxon>
        <taxon>Cyanophyceae</taxon>
        <taxon>Leptolyngbyales</taxon>
        <taxon>Leptolyngbyaceae</taxon>
        <taxon>Romeriopsis</taxon>
        <taxon>Romeriopsis navalis</taxon>
    </lineage>
</organism>
<reference evidence="2" key="1">
    <citation type="submission" date="2020-10" db="EMBL/GenBank/DDBJ databases">
        <authorList>
            <person name="Castelo-Branco R."/>
            <person name="Eusebio N."/>
            <person name="Adriana R."/>
            <person name="Vieira A."/>
            <person name="Brugerolle De Fraissinette N."/>
            <person name="Rezende De Castro R."/>
            <person name="Schneider M.P."/>
            <person name="Vasconcelos V."/>
            <person name="Leao P.N."/>
        </authorList>
    </citation>
    <scope>NUCLEOTIDE SEQUENCE</scope>
    <source>
        <strain evidence="2">LEGE 11480</strain>
    </source>
</reference>
<dbReference type="Proteomes" id="UP000625316">
    <property type="component" value="Unassembled WGS sequence"/>
</dbReference>
<feature type="chain" id="PRO_5037688258" evidence="1">
    <location>
        <begin position="27"/>
        <end position="117"/>
    </location>
</feature>
<comment type="caution">
    <text evidence="2">The sequence shown here is derived from an EMBL/GenBank/DDBJ whole genome shotgun (WGS) entry which is preliminary data.</text>
</comment>
<dbReference type="RefSeq" id="WP_264324958.1">
    <property type="nucleotide sequence ID" value="NZ_JADEXQ010000029.1"/>
</dbReference>